<dbReference type="InterPro" id="IPR036890">
    <property type="entry name" value="HATPase_C_sf"/>
</dbReference>
<evidence type="ECO:0000313" key="8">
    <source>
        <dbReference type="EMBL" id="WPJ96246.1"/>
    </source>
</evidence>
<dbReference type="PANTHER" id="PTHR24421:SF10">
    <property type="entry name" value="NITRATE_NITRITE SENSOR PROTEIN NARQ"/>
    <property type="match status" value="1"/>
</dbReference>
<feature type="chain" id="PRO_5046212834" description="histidine kinase" evidence="7">
    <location>
        <begin position="22"/>
        <end position="661"/>
    </location>
</feature>
<evidence type="ECO:0000256" key="7">
    <source>
        <dbReference type="SAM" id="SignalP"/>
    </source>
</evidence>
<evidence type="ECO:0000256" key="4">
    <source>
        <dbReference type="ARBA" id="ARBA00022777"/>
    </source>
</evidence>
<keyword evidence="9" id="KW-1185">Reference proteome</keyword>
<proteinExistence type="predicted"/>
<evidence type="ECO:0000256" key="2">
    <source>
        <dbReference type="ARBA" id="ARBA00012438"/>
    </source>
</evidence>
<accession>A0ABZ0RM62</accession>
<keyword evidence="6" id="KW-0472">Membrane</keyword>
<evidence type="ECO:0000256" key="3">
    <source>
        <dbReference type="ARBA" id="ARBA00022679"/>
    </source>
</evidence>
<keyword evidence="5" id="KW-0902">Two-component regulatory system</keyword>
<keyword evidence="3" id="KW-0808">Transferase</keyword>
<evidence type="ECO:0000256" key="5">
    <source>
        <dbReference type="ARBA" id="ARBA00023012"/>
    </source>
</evidence>
<organism evidence="8 9">
    <name type="scientific">Coraliomargarita algicola</name>
    <dbReference type="NCBI Taxonomy" id="3092156"/>
    <lineage>
        <taxon>Bacteria</taxon>
        <taxon>Pseudomonadati</taxon>
        <taxon>Verrucomicrobiota</taxon>
        <taxon>Opitutia</taxon>
        <taxon>Puniceicoccales</taxon>
        <taxon>Coraliomargaritaceae</taxon>
        <taxon>Coraliomargarita</taxon>
    </lineage>
</organism>
<reference evidence="8 9" key="1">
    <citation type="submission" date="2023-11" db="EMBL/GenBank/DDBJ databases">
        <title>Coraliomargarita sp. nov., isolated from marine algae.</title>
        <authorList>
            <person name="Lee J.K."/>
            <person name="Baek J.H."/>
            <person name="Kim J.M."/>
            <person name="Choi D.G."/>
            <person name="Jeon C.O."/>
        </authorList>
    </citation>
    <scope>NUCLEOTIDE SEQUENCE [LARGE SCALE GENOMIC DNA]</scope>
    <source>
        <strain evidence="8 9">J2-16</strain>
    </source>
</reference>
<dbReference type="SUPFAM" id="SSF55874">
    <property type="entry name" value="ATPase domain of HSP90 chaperone/DNA topoisomerase II/histidine kinase"/>
    <property type="match status" value="1"/>
</dbReference>
<evidence type="ECO:0000256" key="6">
    <source>
        <dbReference type="SAM" id="Phobius"/>
    </source>
</evidence>
<dbReference type="EMBL" id="CP138858">
    <property type="protein sequence ID" value="WPJ96246.1"/>
    <property type="molecule type" value="Genomic_DNA"/>
</dbReference>
<evidence type="ECO:0000313" key="9">
    <source>
        <dbReference type="Proteomes" id="UP001324993"/>
    </source>
</evidence>
<feature type="signal peptide" evidence="7">
    <location>
        <begin position="1"/>
        <end position="21"/>
    </location>
</feature>
<name>A0ABZ0RM62_9BACT</name>
<protein>
    <recommendedName>
        <fullName evidence="2">histidine kinase</fullName>
        <ecNumber evidence="2">2.7.13.3</ecNumber>
    </recommendedName>
</protein>
<dbReference type="Gene3D" id="6.10.250.2870">
    <property type="match status" value="1"/>
</dbReference>
<gene>
    <name evidence="8" type="ORF">SH580_00835</name>
</gene>
<keyword evidence="4" id="KW-0418">Kinase</keyword>
<sequence length="661" mass="74328">MYLRLFALTVALLAGTPTARGANPSGALNELKLSQLEQRLTEIDAELAQLAEMSLRSGVGSIGYRSRGYDSPHTPISVEVELEHEVPVDEVVLVPTLWRDSEKGFQADGFPAAFRIIAKSTQHPEGTVLANFGPDSGILPRIAPLVIPVAGIPATHIVIEVSELSIKSFDQKYGLQFAELLVFSGTTNVALRRPLNLSLAPREPRTEIPWHPRFLVDGHMPYLMDAASGEKSIAYINQFNAPSTITVDLLESLRITSIHLHAVDQSDTVPQAHPGDLGIPRHLKVEGANQADFSDAVTILQTNAESLSEMGPIMMWNIPEAFCRYVRLTEVDPPDNFRIGFAEIELFSDGRNVALGKPTSLNKKINPVRDLEALTDGRNLYGEILPIRTWMQQLARRHDLESERPFITQELFRRYAQQKANMRRISWLAAILLFIVVIVVMLEQFARQRAISRTRERIAANLHDELGANLHAIGLLGDFAKKIVARKNAQDEWAELSDVIDEVRELTEETGETARYCTNMLETKEIHANLLEEMKRTADRLLTDLSYHIDFPDDENSLQELKPRRRIDLFLFYKECLTNILRHSSASHVSTQLTANNKNITLNIRDNGQGLIDRDIPKSLRRRARLLGGRVSAENLTTGGLQITLQLHPRRRHRFTSKLIH</sequence>
<dbReference type="InterPro" id="IPR050482">
    <property type="entry name" value="Sensor_HK_TwoCompSys"/>
</dbReference>
<evidence type="ECO:0000256" key="1">
    <source>
        <dbReference type="ARBA" id="ARBA00000085"/>
    </source>
</evidence>
<keyword evidence="6" id="KW-0812">Transmembrane</keyword>
<dbReference type="RefSeq" id="WP_319833109.1">
    <property type="nucleotide sequence ID" value="NZ_CP138858.1"/>
</dbReference>
<dbReference type="PANTHER" id="PTHR24421">
    <property type="entry name" value="NITRATE/NITRITE SENSOR PROTEIN NARX-RELATED"/>
    <property type="match status" value="1"/>
</dbReference>
<keyword evidence="7" id="KW-0732">Signal</keyword>
<feature type="transmembrane region" description="Helical" evidence="6">
    <location>
        <begin position="425"/>
        <end position="446"/>
    </location>
</feature>
<comment type="catalytic activity">
    <reaction evidence="1">
        <text>ATP + protein L-histidine = ADP + protein N-phospho-L-histidine.</text>
        <dbReference type="EC" id="2.7.13.3"/>
    </reaction>
</comment>
<dbReference type="EC" id="2.7.13.3" evidence="2"/>
<dbReference type="Proteomes" id="UP001324993">
    <property type="component" value="Chromosome"/>
</dbReference>
<keyword evidence="6" id="KW-1133">Transmembrane helix</keyword>